<name>A0A388M587_CHABU</name>
<dbReference type="EMBL" id="BFEA01000751">
    <property type="protein sequence ID" value="GBG89632.1"/>
    <property type="molecule type" value="Genomic_DNA"/>
</dbReference>
<evidence type="ECO:0000259" key="1">
    <source>
        <dbReference type="Pfam" id="PF01833"/>
    </source>
</evidence>
<keyword evidence="3" id="KW-1185">Reference proteome</keyword>
<feature type="domain" description="IPT/TIG" evidence="1">
    <location>
        <begin position="3"/>
        <end position="78"/>
    </location>
</feature>
<dbReference type="STRING" id="69332.A0A388M587"/>
<dbReference type="Gramene" id="GBG89632">
    <property type="protein sequence ID" value="GBG89632"/>
    <property type="gene ID" value="CBR_g49422"/>
</dbReference>
<dbReference type="InterPro" id="IPR002909">
    <property type="entry name" value="IPT_dom"/>
</dbReference>
<dbReference type="InterPro" id="IPR013783">
    <property type="entry name" value="Ig-like_fold"/>
</dbReference>
<dbReference type="InterPro" id="IPR014756">
    <property type="entry name" value="Ig_E-set"/>
</dbReference>
<proteinExistence type="predicted"/>
<evidence type="ECO:0000313" key="3">
    <source>
        <dbReference type="Proteomes" id="UP000265515"/>
    </source>
</evidence>
<dbReference type="Proteomes" id="UP000265515">
    <property type="component" value="Unassembled WGS sequence"/>
</dbReference>
<comment type="caution">
    <text evidence="2">The sequence shown here is derived from an EMBL/GenBank/DDBJ whole genome shotgun (WGS) entry which is preliminary data.</text>
</comment>
<gene>
    <name evidence="2" type="ORF">CBR_g49422</name>
</gene>
<protein>
    <recommendedName>
        <fullName evidence="1">IPT/TIG domain-containing protein</fullName>
    </recommendedName>
</protein>
<evidence type="ECO:0000313" key="2">
    <source>
        <dbReference type="EMBL" id="GBG89632.1"/>
    </source>
</evidence>
<organism evidence="2 3">
    <name type="scientific">Chara braunii</name>
    <name type="common">Braun's stonewort</name>
    <dbReference type="NCBI Taxonomy" id="69332"/>
    <lineage>
        <taxon>Eukaryota</taxon>
        <taxon>Viridiplantae</taxon>
        <taxon>Streptophyta</taxon>
        <taxon>Charophyceae</taxon>
        <taxon>Charales</taxon>
        <taxon>Characeae</taxon>
        <taxon>Chara</taxon>
    </lineage>
</organism>
<reference evidence="2 3" key="1">
    <citation type="journal article" date="2018" name="Cell">
        <title>The Chara Genome: Secondary Complexity and Implications for Plant Terrestrialization.</title>
        <authorList>
            <person name="Nishiyama T."/>
            <person name="Sakayama H."/>
            <person name="Vries J.D."/>
            <person name="Buschmann H."/>
            <person name="Saint-Marcoux D."/>
            <person name="Ullrich K.K."/>
            <person name="Haas F.B."/>
            <person name="Vanderstraeten L."/>
            <person name="Becker D."/>
            <person name="Lang D."/>
            <person name="Vosolsobe S."/>
            <person name="Rombauts S."/>
            <person name="Wilhelmsson P.K.I."/>
            <person name="Janitza P."/>
            <person name="Kern R."/>
            <person name="Heyl A."/>
            <person name="Rumpler F."/>
            <person name="Villalobos L.I.A.C."/>
            <person name="Clay J.M."/>
            <person name="Skokan R."/>
            <person name="Toyoda A."/>
            <person name="Suzuki Y."/>
            <person name="Kagoshima H."/>
            <person name="Schijlen E."/>
            <person name="Tajeshwar N."/>
            <person name="Catarino B."/>
            <person name="Hetherington A.J."/>
            <person name="Saltykova A."/>
            <person name="Bonnot C."/>
            <person name="Breuninger H."/>
            <person name="Symeonidi A."/>
            <person name="Radhakrishnan G.V."/>
            <person name="Van Nieuwerburgh F."/>
            <person name="Deforce D."/>
            <person name="Chang C."/>
            <person name="Karol K.G."/>
            <person name="Hedrich R."/>
            <person name="Ulvskov P."/>
            <person name="Glockner G."/>
            <person name="Delwiche C.F."/>
            <person name="Petrasek J."/>
            <person name="Van de Peer Y."/>
            <person name="Friml J."/>
            <person name="Beilby M."/>
            <person name="Dolan L."/>
            <person name="Kohara Y."/>
            <person name="Sugano S."/>
            <person name="Fujiyama A."/>
            <person name="Delaux P.-M."/>
            <person name="Quint M."/>
            <person name="TheiBen G."/>
            <person name="Hagemann M."/>
            <person name="Harholt J."/>
            <person name="Dunand C."/>
            <person name="Zachgo S."/>
            <person name="Langdale J."/>
            <person name="Maumus F."/>
            <person name="Straeten D.V.D."/>
            <person name="Gould S.B."/>
            <person name="Rensing S.A."/>
        </authorList>
    </citation>
    <scope>NUCLEOTIDE SEQUENCE [LARGE SCALE GENOMIC DNA]</scope>
    <source>
        <strain evidence="2 3">S276</strain>
    </source>
</reference>
<accession>A0A388M587</accession>
<dbReference type="Gene3D" id="2.60.40.10">
    <property type="entry name" value="Immunoglobulins"/>
    <property type="match status" value="1"/>
</dbReference>
<sequence length="186" mass="20499">MAPVVLGANPNHSPRAGSKVVIIRGQNFGTTDSFPIAKIGGIPCQITRWISDDVIRCVVPPGQGVHLTVQVTRGQDQPKEGLFQPSYMFTEDTLWIPCYTLPGNFEQVNMEYSVTQSLAPETIQCFITGRVNHSPSVHNSRKRDILSVADKGVDVVQLTDLDRYMLVNPRQVKVSATALKVAVLRK</sequence>
<dbReference type="Pfam" id="PF01833">
    <property type="entry name" value="TIG"/>
    <property type="match status" value="1"/>
</dbReference>
<dbReference type="SUPFAM" id="SSF81296">
    <property type="entry name" value="E set domains"/>
    <property type="match status" value="1"/>
</dbReference>
<dbReference type="AlphaFoldDB" id="A0A388M587"/>
<dbReference type="CDD" id="cd00603">
    <property type="entry name" value="IPT_PCSR"/>
    <property type="match status" value="1"/>
</dbReference>